<feature type="non-terminal residue" evidence="1">
    <location>
        <position position="1"/>
    </location>
</feature>
<dbReference type="EMBL" id="KF124864">
    <property type="protein sequence ID" value="AIA92184.1"/>
    <property type="molecule type" value="Genomic_DNA"/>
</dbReference>
<proteinExistence type="predicted"/>
<evidence type="ECO:0000313" key="1">
    <source>
        <dbReference type="EMBL" id="AIA92184.1"/>
    </source>
</evidence>
<sequence length="86" mass="9651">VKVTFALPAEDVEVPVYVVGEFNNWDPGKGKLAKRANGTYSVSYTLDGGKSYQFRYYNAEGKWFNDKEADAFVRSVHGSQNCVLHL</sequence>
<reference evidence="1" key="1">
    <citation type="journal article" date="2013" name="Environ. Microbiol.">
        <title>Seasonally variable intestinal metagenomes of the red palm weevil (Rhynchophorus ferrugineus).</title>
        <authorList>
            <person name="Jia S."/>
            <person name="Zhang X."/>
            <person name="Zhang G."/>
            <person name="Yin A."/>
            <person name="Zhang S."/>
            <person name="Li F."/>
            <person name="Wang L."/>
            <person name="Zhao D."/>
            <person name="Yun Q."/>
            <person name="Tala"/>
            <person name="Wang J."/>
            <person name="Sun G."/>
            <person name="Baabdullah M."/>
            <person name="Yu X."/>
            <person name="Hu S."/>
            <person name="Al-Mssallem I.S."/>
            <person name="Yu J."/>
        </authorList>
    </citation>
    <scope>NUCLEOTIDE SEQUENCE</scope>
</reference>
<dbReference type="CDD" id="cd07184">
    <property type="entry name" value="E_set_Isoamylase_like_N"/>
    <property type="match status" value="1"/>
</dbReference>
<dbReference type="Gene3D" id="2.60.40.10">
    <property type="entry name" value="Immunoglobulins"/>
    <property type="match status" value="1"/>
</dbReference>
<accession>A0A060CAC3</accession>
<dbReference type="GO" id="GO:0005975">
    <property type="term" value="P:carbohydrate metabolic process"/>
    <property type="evidence" value="ECO:0007669"/>
    <property type="project" value="UniProtKB-ARBA"/>
</dbReference>
<name>A0A060CAC3_9ACTN</name>
<dbReference type="InterPro" id="IPR013783">
    <property type="entry name" value="Ig-like_fold"/>
</dbReference>
<dbReference type="InterPro" id="IPR014756">
    <property type="entry name" value="Ig_E-set"/>
</dbReference>
<protein>
    <submittedName>
        <fullName evidence="1">CAZy families CBM48 protein</fullName>
    </submittedName>
</protein>
<organism evidence="1">
    <name type="scientific">uncultured Thermomonospora sp</name>
    <dbReference type="NCBI Taxonomy" id="671175"/>
    <lineage>
        <taxon>Bacteria</taxon>
        <taxon>Bacillati</taxon>
        <taxon>Actinomycetota</taxon>
        <taxon>Actinomycetes</taxon>
        <taxon>Streptosporangiales</taxon>
        <taxon>Thermomonosporaceae</taxon>
        <taxon>Thermomonospora</taxon>
        <taxon>environmental samples</taxon>
    </lineage>
</organism>
<dbReference type="SUPFAM" id="SSF81296">
    <property type="entry name" value="E set domains"/>
    <property type="match status" value="1"/>
</dbReference>
<dbReference type="AlphaFoldDB" id="A0A060CAC3"/>